<comment type="subunit">
    <text evidence="9">Homohexamer.</text>
</comment>
<dbReference type="NCBIfam" id="TIGR00125">
    <property type="entry name" value="cyt_tran_rel"/>
    <property type="match status" value="1"/>
</dbReference>
<evidence type="ECO:0000256" key="5">
    <source>
        <dbReference type="ARBA" id="ARBA00022840"/>
    </source>
</evidence>
<evidence type="ECO:0000313" key="13">
    <source>
        <dbReference type="Proteomes" id="UP000198253"/>
    </source>
</evidence>
<comment type="similarity">
    <text evidence="9">Belongs to the bacterial CoaD family.</text>
</comment>
<protein>
    <recommendedName>
        <fullName evidence="9">Phosphopantetheine adenylyltransferase</fullName>
        <ecNumber evidence="9">2.7.7.3</ecNumber>
    </recommendedName>
    <alternativeName>
        <fullName evidence="9">Dephospho-CoA pyrophosphorylase</fullName>
    </alternativeName>
    <alternativeName>
        <fullName evidence="9">Pantetheine-phosphate adenylyltransferase</fullName>
        <shortName evidence="9">PPAT</shortName>
    </alternativeName>
</protein>
<dbReference type="AlphaFoldDB" id="A0A1C4V3B4"/>
<dbReference type="InterPro" id="IPR001980">
    <property type="entry name" value="PPAT"/>
</dbReference>
<evidence type="ECO:0000256" key="7">
    <source>
        <dbReference type="ARBA" id="ARBA00022993"/>
    </source>
</evidence>
<evidence type="ECO:0000259" key="11">
    <source>
        <dbReference type="Pfam" id="PF01467"/>
    </source>
</evidence>
<comment type="pathway">
    <text evidence="9">Cofactor biosynthesis; coenzyme A biosynthesis; CoA from (R)-pantothenate: step 4/5.</text>
</comment>
<dbReference type="NCBIfam" id="TIGR01510">
    <property type="entry name" value="coaD_prev_kdtB"/>
    <property type="match status" value="1"/>
</dbReference>
<sequence length="249" mass="26600">MTPEPSAGPRPTARTPGRVRVRAVYPGSFDPFTPGHLNVVNRARDLFDEVVVLVAVNSAKHPGTDEEERAAAVRAVLPVEWTSVTVVAWGGLTAAYCRHHEVGVIVRGMRNTTDLQAEYQLAAMNESLGVPTVFLPAQPELAAVSSTAVRTLGGAAFVHAAVGCRTLPNPSSDRRRATLGTPCGPAGRRRRLRTVADGGVAFRRLPQTSASAASAPQRLLLSPHSAAARPSRQRHPHRRPSLDRSSLRG</sequence>
<evidence type="ECO:0000256" key="6">
    <source>
        <dbReference type="ARBA" id="ARBA00022842"/>
    </source>
</evidence>
<feature type="region of interest" description="Disordered" evidence="10">
    <location>
        <begin position="169"/>
        <end position="189"/>
    </location>
</feature>
<feature type="site" description="Transition state stabilizer" evidence="9">
    <location>
        <position position="36"/>
    </location>
</feature>
<feature type="binding site" evidence="9">
    <location>
        <begin position="28"/>
        <end position="29"/>
    </location>
    <ligand>
        <name>ATP</name>
        <dbReference type="ChEBI" id="CHEBI:30616"/>
    </ligand>
</feature>
<dbReference type="PANTHER" id="PTHR21342:SF1">
    <property type="entry name" value="PHOSPHOPANTETHEINE ADENYLYLTRANSFERASE"/>
    <property type="match status" value="1"/>
</dbReference>
<keyword evidence="2 9" id="KW-0808">Transferase</keyword>
<dbReference type="PRINTS" id="PR01020">
    <property type="entry name" value="LPSBIOSNTHSS"/>
</dbReference>
<dbReference type="EC" id="2.7.7.3" evidence="9"/>
<dbReference type="GO" id="GO:0005524">
    <property type="term" value="F:ATP binding"/>
    <property type="evidence" value="ECO:0007669"/>
    <property type="project" value="UniProtKB-KW"/>
</dbReference>
<keyword evidence="13" id="KW-1185">Reference proteome</keyword>
<keyword evidence="4 9" id="KW-0547">Nucleotide-binding</keyword>
<feature type="binding site" evidence="9">
    <location>
        <position position="93"/>
    </location>
    <ligand>
        <name>substrate</name>
    </ligand>
</feature>
<gene>
    <name evidence="9" type="primary">coaD</name>
    <name evidence="12" type="ORF">GA0070618_0908</name>
</gene>
<dbReference type="GO" id="GO:0004595">
    <property type="term" value="F:pantetheine-phosphate adenylyltransferase activity"/>
    <property type="evidence" value="ECO:0007669"/>
    <property type="project" value="UniProtKB-UniRule"/>
</dbReference>
<comment type="cofactor">
    <cofactor evidence="9">
        <name>Mg(2+)</name>
        <dbReference type="ChEBI" id="CHEBI:18420"/>
    </cofactor>
</comment>
<evidence type="ECO:0000256" key="1">
    <source>
        <dbReference type="ARBA" id="ARBA00022490"/>
    </source>
</evidence>
<dbReference type="Pfam" id="PF01467">
    <property type="entry name" value="CTP_transf_like"/>
    <property type="match status" value="1"/>
</dbReference>
<evidence type="ECO:0000256" key="2">
    <source>
        <dbReference type="ARBA" id="ARBA00022679"/>
    </source>
</evidence>
<dbReference type="EMBL" id="LT607413">
    <property type="protein sequence ID" value="SCE78472.1"/>
    <property type="molecule type" value="Genomic_DNA"/>
</dbReference>
<proteinExistence type="inferred from homology"/>
<reference evidence="13" key="1">
    <citation type="submission" date="2016-06" db="EMBL/GenBank/DDBJ databases">
        <authorList>
            <person name="Varghese N."/>
            <person name="Submissions Spin"/>
        </authorList>
    </citation>
    <scope>NUCLEOTIDE SEQUENCE [LARGE SCALE GENOMIC DNA]</scope>
    <source>
        <strain evidence="13">DSM 43816</strain>
    </source>
</reference>
<dbReference type="InParanoid" id="A0A1C4V3B4"/>
<evidence type="ECO:0000256" key="8">
    <source>
        <dbReference type="ARBA" id="ARBA00029346"/>
    </source>
</evidence>
<dbReference type="PANTHER" id="PTHR21342">
    <property type="entry name" value="PHOSPHOPANTETHEINE ADENYLYLTRANSFERASE"/>
    <property type="match status" value="1"/>
</dbReference>
<evidence type="ECO:0000313" key="12">
    <source>
        <dbReference type="EMBL" id="SCE78472.1"/>
    </source>
</evidence>
<dbReference type="GO" id="GO:0015937">
    <property type="term" value="P:coenzyme A biosynthetic process"/>
    <property type="evidence" value="ECO:0007669"/>
    <property type="project" value="UniProtKB-UniRule"/>
</dbReference>
<feature type="binding site" evidence="9">
    <location>
        <position position="36"/>
    </location>
    <ligand>
        <name>ATP</name>
        <dbReference type="ChEBI" id="CHEBI:30616"/>
    </ligand>
</feature>
<evidence type="ECO:0000256" key="4">
    <source>
        <dbReference type="ARBA" id="ARBA00022741"/>
    </source>
</evidence>
<feature type="binding site" evidence="9">
    <location>
        <begin position="108"/>
        <end position="110"/>
    </location>
    <ligand>
        <name>ATP</name>
        <dbReference type="ChEBI" id="CHEBI:30616"/>
    </ligand>
</feature>
<organism evidence="12 13">
    <name type="scientific">Micromonospora echinospora</name>
    <name type="common">Micromonospora purpurea</name>
    <dbReference type="NCBI Taxonomy" id="1877"/>
    <lineage>
        <taxon>Bacteria</taxon>
        <taxon>Bacillati</taxon>
        <taxon>Actinomycetota</taxon>
        <taxon>Actinomycetes</taxon>
        <taxon>Micromonosporales</taxon>
        <taxon>Micromonosporaceae</taxon>
        <taxon>Micromonospora</taxon>
    </lineage>
</organism>
<dbReference type="UniPathway" id="UPA00241">
    <property type="reaction ID" value="UER00355"/>
</dbReference>
<feature type="binding site" evidence="9">
    <location>
        <position position="118"/>
    </location>
    <ligand>
        <name>ATP</name>
        <dbReference type="ChEBI" id="CHEBI:30616"/>
    </ligand>
</feature>
<comment type="function">
    <text evidence="9">Reversibly transfers an adenylyl group from ATP to 4'-phosphopantetheine, yielding dephospho-CoA (dPCoA) and pyrophosphate.</text>
</comment>
<evidence type="ECO:0000256" key="10">
    <source>
        <dbReference type="SAM" id="MobiDB-lite"/>
    </source>
</evidence>
<accession>A0A1C4V3B4</accession>
<dbReference type="Proteomes" id="UP000198253">
    <property type="component" value="Chromosome I"/>
</dbReference>
<feature type="binding site" evidence="9">
    <location>
        <position position="60"/>
    </location>
    <ligand>
        <name>substrate</name>
    </ligand>
</feature>
<comment type="subcellular location">
    <subcellularLocation>
        <location evidence="9">Cytoplasm</location>
    </subcellularLocation>
</comment>
<comment type="catalytic activity">
    <reaction evidence="8 9">
        <text>(R)-4'-phosphopantetheine + ATP + H(+) = 3'-dephospho-CoA + diphosphate</text>
        <dbReference type="Rhea" id="RHEA:19801"/>
        <dbReference type="ChEBI" id="CHEBI:15378"/>
        <dbReference type="ChEBI" id="CHEBI:30616"/>
        <dbReference type="ChEBI" id="CHEBI:33019"/>
        <dbReference type="ChEBI" id="CHEBI:57328"/>
        <dbReference type="ChEBI" id="CHEBI:61723"/>
        <dbReference type="EC" id="2.7.7.3"/>
    </reaction>
</comment>
<name>A0A1C4V3B4_MICEC</name>
<keyword evidence="1 9" id="KW-0963">Cytoplasm</keyword>
<keyword evidence="3 9" id="KW-0548">Nucleotidyltransferase</keyword>
<dbReference type="InterPro" id="IPR004821">
    <property type="entry name" value="Cyt_trans-like"/>
</dbReference>
<feature type="compositionally biased region" description="Basic and acidic residues" evidence="10">
    <location>
        <begin position="240"/>
        <end position="249"/>
    </location>
</feature>
<evidence type="ECO:0000256" key="3">
    <source>
        <dbReference type="ARBA" id="ARBA00022695"/>
    </source>
</evidence>
<dbReference type="GO" id="GO:0005737">
    <property type="term" value="C:cytoplasm"/>
    <property type="evidence" value="ECO:0007669"/>
    <property type="project" value="UniProtKB-SubCell"/>
</dbReference>
<feature type="compositionally biased region" description="Low complexity" evidence="10">
    <location>
        <begin position="209"/>
        <end position="230"/>
    </location>
</feature>
<evidence type="ECO:0000256" key="9">
    <source>
        <dbReference type="HAMAP-Rule" id="MF_00151"/>
    </source>
</evidence>
<dbReference type="SUPFAM" id="SSF52374">
    <property type="entry name" value="Nucleotidylyl transferase"/>
    <property type="match status" value="1"/>
</dbReference>
<feature type="binding site" evidence="9">
    <location>
        <begin position="141"/>
        <end position="147"/>
    </location>
    <ligand>
        <name>ATP</name>
        <dbReference type="ChEBI" id="CHEBI:30616"/>
    </ligand>
</feature>
<feature type="domain" description="Cytidyltransferase-like" evidence="11">
    <location>
        <begin position="24"/>
        <end position="151"/>
    </location>
</feature>
<keyword evidence="7 9" id="KW-0173">Coenzyme A biosynthesis</keyword>
<keyword evidence="5 9" id="KW-0067">ATP-binding</keyword>
<feature type="binding site" evidence="9">
    <location>
        <position position="107"/>
    </location>
    <ligand>
        <name>substrate</name>
    </ligand>
</feature>
<dbReference type="HAMAP" id="MF_00151">
    <property type="entry name" value="PPAT_bact"/>
    <property type="match status" value="1"/>
</dbReference>
<dbReference type="Gene3D" id="3.40.50.620">
    <property type="entry name" value="HUPs"/>
    <property type="match status" value="1"/>
</dbReference>
<dbReference type="InterPro" id="IPR014729">
    <property type="entry name" value="Rossmann-like_a/b/a_fold"/>
</dbReference>
<feature type="binding site" evidence="9">
    <location>
        <position position="28"/>
    </location>
    <ligand>
        <name>substrate</name>
    </ligand>
</feature>
<feature type="region of interest" description="Disordered" evidence="10">
    <location>
        <begin position="207"/>
        <end position="249"/>
    </location>
</feature>
<keyword evidence="6 9" id="KW-0460">Magnesium</keyword>